<proteinExistence type="predicted"/>
<sequence>MLFISMNNEDSACTQKSIQLTTLNIIH</sequence>
<name>A0A0E9SW92_ANGAN</name>
<protein>
    <submittedName>
        <fullName evidence="1">Uncharacterized protein</fullName>
    </submittedName>
</protein>
<evidence type="ECO:0000313" key="1">
    <source>
        <dbReference type="EMBL" id="JAH44793.1"/>
    </source>
</evidence>
<accession>A0A0E9SW92</accession>
<reference evidence="1" key="2">
    <citation type="journal article" date="2015" name="Fish Shellfish Immunol.">
        <title>Early steps in the European eel (Anguilla anguilla)-Vibrio vulnificus interaction in the gills: Role of the RtxA13 toxin.</title>
        <authorList>
            <person name="Callol A."/>
            <person name="Pajuelo D."/>
            <person name="Ebbesson L."/>
            <person name="Teles M."/>
            <person name="MacKenzie S."/>
            <person name="Amaro C."/>
        </authorList>
    </citation>
    <scope>NUCLEOTIDE SEQUENCE</scope>
</reference>
<reference evidence="1" key="1">
    <citation type="submission" date="2014-11" db="EMBL/GenBank/DDBJ databases">
        <authorList>
            <person name="Amaro Gonzalez C."/>
        </authorList>
    </citation>
    <scope>NUCLEOTIDE SEQUENCE</scope>
</reference>
<organism evidence="1">
    <name type="scientific">Anguilla anguilla</name>
    <name type="common">European freshwater eel</name>
    <name type="synonym">Muraena anguilla</name>
    <dbReference type="NCBI Taxonomy" id="7936"/>
    <lineage>
        <taxon>Eukaryota</taxon>
        <taxon>Metazoa</taxon>
        <taxon>Chordata</taxon>
        <taxon>Craniata</taxon>
        <taxon>Vertebrata</taxon>
        <taxon>Euteleostomi</taxon>
        <taxon>Actinopterygii</taxon>
        <taxon>Neopterygii</taxon>
        <taxon>Teleostei</taxon>
        <taxon>Anguilliformes</taxon>
        <taxon>Anguillidae</taxon>
        <taxon>Anguilla</taxon>
    </lineage>
</organism>
<dbReference type="EMBL" id="GBXM01063784">
    <property type="protein sequence ID" value="JAH44793.1"/>
    <property type="molecule type" value="Transcribed_RNA"/>
</dbReference>
<dbReference type="AlphaFoldDB" id="A0A0E9SW92"/>